<name>A0A9D1DEK9_9FIRM</name>
<reference evidence="14" key="2">
    <citation type="journal article" date="2021" name="PeerJ">
        <title>Extensive microbial diversity within the chicken gut microbiome revealed by metagenomics and culture.</title>
        <authorList>
            <person name="Gilroy R."/>
            <person name="Ravi A."/>
            <person name="Getino M."/>
            <person name="Pursley I."/>
            <person name="Horton D.L."/>
            <person name="Alikhan N.F."/>
            <person name="Baker D."/>
            <person name="Gharbi K."/>
            <person name="Hall N."/>
            <person name="Watson M."/>
            <person name="Adriaenssens E.M."/>
            <person name="Foster-Nyarko E."/>
            <person name="Jarju S."/>
            <person name="Secka A."/>
            <person name="Antonio M."/>
            <person name="Oren A."/>
            <person name="Chaudhuri R.R."/>
            <person name="La Ragione R."/>
            <person name="Hildebrand F."/>
            <person name="Pallen M.J."/>
        </authorList>
    </citation>
    <scope>NUCLEOTIDE SEQUENCE</scope>
    <source>
        <strain evidence="14">ChiSxjej1B13-7958</strain>
    </source>
</reference>
<dbReference type="GO" id="GO:0006269">
    <property type="term" value="P:DNA replication, synthesis of primer"/>
    <property type="evidence" value="ECO:0007669"/>
    <property type="project" value="UniProtKB-UniRule"/>
</dbReference>
<protein>
    <recommendedName>
        <fullName evidence="11 12">Replicative DNA helicase</fullName>
        <ecNumber evidence="11 12">5.6.2.3</ecNumber>
    </recommendedName>
</protein>
<keyword evidence="7 12" id="KW-0067">ATP-binding</keyword>
<dbReference type="InterPro" id="IPR016136">
    <property type="entry name" value="DNA_helicase_N/primase_C"/>
</dbReference>
<evidence type="ECO:0000256" key="10">
    <source>
        <dbReference type="ARBA" id="ARBA00048954"/>
    </source>
</evidence>
<feature type="domain" description="SF4 helicase" evidence="13">
    <location>
        <begin position="185"/>
        <end position="454"/>
    </location>
</feature>
<dbReference type="Proteomes" id="UP000824242">
    <property type="component" value="Unassembled WGS sequence"/>
</dbReference>
<comment type="similarity">
    <text evidence="1 12">Belongs to the helicase family. DnaB subfamily.</text>
</comment>
<dbReference type="SMART" id="SM00382">
    <property type="entry name" value="AAA"/>
    <property type="match status" value="1"/>
</dbReference>
<comment type="caution">
    <text evidence="14">The sequence shown here is derived from an EMBL/GenBank/DDBJ whole genome shotgun (WGS) entry which is preliminary data.</text>
</comment>
<dbReference type="GO" id="GO:0003677">
    <property type="term" value="F:DNA binding"/>
    <property type="evidence" value="ECO:0007669"/>
    <property type="project" value="UniProtKB-UniRule"/>
</dbReference>
<dbReference type="InterPro" id="IPR036185">
    <property type="entry name" value="DNA_heli_DnaB-like_N_sf"/>
</dbReference>
<gene>
    <name evidence="14" type="primary">dnaB</name>
    <name evidence="14" type="ORF">IAB89_06590</name>
</gene>
<evidence type="ECO:0000256" key="3">
    <source>
        <dbReference type="ARBA" id="ARBA00022705"/>
    </source>
</evidence>
<dbReference type="Pfam" id="PF00772">
    <property type="entry name" value="DnaB"/>
    <property type="match status" value="1"/>
</dbReference>
<dbReference type="InterPro" id="IPR007693">
    <property type="entry name" value="DNA_helicase_DnaB-like_N"/>
</dbReference>
<evidence type="ECO:0000256" key="7">
    <source>
        <dbReference type="ARBA" id="ARBA00022840"/>
    </source>
</evidence>
<evidence type="ECO:0000256" key="1">
    <source>
        <dbReference type="ARBA" id="ARBA00008428"/>
    </source>
</evidence>
<evidence type="ECO:0000256" key="8">
    <source>
        <dbReference type="ARBA" id="ARBA00023125"/>
    </source>
</evidence>
<keyword evidence="2 12" id="KW-0639">Primosome</keyword>
<dbReference type="CDD" id="cd00984">
    <property type="entry name" value="DnaB_C"/>
    <property type="match status" value="1"/>
</dbReference>
<comment type="function">
    <text evidence="12">The main replicative DNA helicase, it participates in initiation and elongation during chromosome replication. Travels ahead of the DNA replisome, separating dsDNA into templates for DNA synthesis. A processive ATP-dependent 5'-3' DNA helicase it has DNA-dependent ATPase activity.</text>
</comment>
<dbReference type="GO" id="GO:0016787">
    <property type="term" value="F:hydrolase activity"/>
    <property type="evidence" value="ECO:0007669"/>
    <property type="project" value="UniProtKB-KW"/>
</dbReference>
<evidence type="ECO:0000256" key="11">
    <source>
        <dbReference type="NCBIfam" id="TIGR00665"/>
    </source>
</evidence>
<dbReference type="SUPFAM" id="SSF48024">
    <property type="entry name" value="N-terminal domain of DnaB helicase"/>
    <property type="match status" value="1"/>
</dbReference>
<evidence type="ECO:0000259" key="13">
    <source>
        <dbReference type="PROSITE" id="PS51199"/>
    </source>
</evidence>
<accession>A0A9D1DEK9</accession>
<dbReference type="InterPro" id="IPR007692">
    <property type="entry name" value="DNA_helicase_DnaB"/>
</dbReference>
<proteinExistence type="inferred from homology"/>
<evidence type="ECO:0000256" key="4">
    <source>
        <dbReference type="ARBA" id="ARBA00022741"/>
    </source>
</evidence>
<dbReference type="PANTHER" id="PTHR30153">
    <property type="entry name" value="REPLICATIVE DNA HELICASE DNAB"/>
    <property type="match status" value="1"/>
</dbReference>
<dbReference type="Pfam" id="PF03796">
    <property type="entry name" value="DnaB_C"/>
    <property type="match status" value="1"/>
</dbReference>
<evidence type="ECO:0000256" key="6">
    <source>
        <dbReference type="ARBA" id="ARBA00022806"/>
    </source>
</evidence>
<dbReference type="InterPro" id="IPR007694">
    <property type="entry name" value="DNA_helicase_DnaB-like_C"/>
</dbReference>
<dbReference type="EMBL" id="DVGZ01000069">
    <property type="protein sequence ID" value="HIR47312.1"/>
    <property type="molecule type" value="Genomic_DNA"/>
</dbReference>
<evidence type="ECO:0000256" key="12">
    <source>
        <dbReference type="RuleBase" id="RU362085"/>
    </source>
</evidence>
<dbReference type="GO" id="GO:0005829">
    <property type="term" value="C:cytosol"/>
    <property type="evidence" value="ECO:0007669"/>
    <property type="project" value="TreeGrafter"/>
</dbReference>
<reference evidence="14" key="1">
    <citation type="submission" date="2020-10" db="EMBL/GenBank/DDBJ databases">
        <authorList>
            <person name="Gilroy R."/>
        </authorList>
    </citation>
    <scope>NUCLEOTIDE SEQUENCE</scope>
    <source>
        <strain evidence="14">ChiSxjej1B13-7958</strain>
    </source>
</reference>
<dbReference type="InterPro" id="IPR027417">
    <property type="entry name" value="P-loop_NTPase"/>
</dbReference>
<keyword evidence="9" id="KW-0413">Isomerase</keyword>
<dbReference type="AlphaFoldDB" id="A0A9D1DEK9"/>
<dbReference type="InterPro" id="IPR003593">
    <property type="entry name" value="AAA+_ATPase"/>
</dbReference>
<comment type="catalytic activity">
    <reaction evidence="10 12">
        <text>ATP + H2O = ADP + phosphate + H(+)</text>
        <dbReference type="Rhea" id="RHEA:13065"/>
        <dbReference type="ChEBI" id="CHEBI:15377"/>
        <dbReference type="ChEBI" id="CHEBI:15378"/>
        <dbReference type="ChEBI" id="CHEBI:30616"/>
        <dbReference type="ChEBI" id="CHEBI:43474"/>
        <dbReference type="ChEBI" id="CHEBI:456216"/>
        <dbReference type="EC" id="5.6.2.3"/>
    </reaction>
</comment>
<evidence type="ECO:0000256" key="9">
    <source>
        <dbReference type="ARBA" id="ARBA00023235"/>
    </source>
</evidence>
<sequence>MADFTADAYGALNLPFSPEAEQSVLGAVLLDSSCLDTVAELLPRPEYFYQSNNSMIYAAMLDMFTLGQPVDFVTVLEKLKEQDGFEQSGAKTYLLQLAQLVPSITNVETYARIVRDKYDVRTLILTARDIVEEASAGGADASTLLDSAEQRIFDIRRGKNMQGLQKLNEVIVQTFDRLDLLNSPDSENYRGVPTGIKELDDTITGLNRTDFILLGARPGMGKTSFALNIARHAAVKAGKTVAFFSLEMGKEQLCSRLLSTEALVSGTKLRTGKLENDEWVRLVEAGDILSHANIYLDDTPSITVPEMKAKLRRLRTVDLVIIDYLQLMTSASRRGDGNRVQEISEITRSLKIMAKELNIPVLTLSQLARDSEKRTNHRPVLSDLRDSGSIEQDADIVLFLYREDYYSAENEPGQETDRNSGECIVAKNRHGEAKTVPLHWQGEFMRFTAQEVVHHAP</sequence>
<dbReference type="Gene3D" id="3.40.50.300">
    <property type="entry name" value="P-loop containing nucleotide triphosphate hydrolases"/>
    <property type="match status" value="1"/>
</dbReference>
<dbReference type="NCBIfam" id="TIGR00665">
    <property type="entry name" value="DnaB"/>
    <property type="match status" value="1"/>
</dbReference>
<keyword evidence="4 12" id="KW-0547">Nucleotide-binding</keyword>
<keyword evidence="8 12" id="KW-0238">DNA-binding</keyword>
<dbReference type="GO" id="GO:0043139">
    <property type="term" value="F:5'-3' DNA helicase activity"/>
    <property type="evidence" value="ECO:0007669"/>
    <property type="project" value="UniProtKB-EC"/>
</dbReference>
<organism evidence="14 15">
    <name type="scientific">Candidatus Caccousia avicola</name>
    <dbReference type="NCBI Taxonomy" id="2840721"/>
    <lineage>
        <taxon>Bacteria</taxon>
        <taxon>Bacillati</taxon>
        <taxon>Bacillota</taxon>
        <taxon>Clostridia</taxon>
        <taxon>Eubacteriales</taxon>
        <taxon>Oscillospiraceae</taxon>
        <taxon>Oscillospiraceae incertae sedis</taxon>
        <taxon>Candidatus Caccousia</taxon>
    </lineage>
</organism>
<keyword evidence="3 12" id="KW-0235">DNA replication</keyword>
<evidence type="ECO:0000313" key="15">
    <source>
        <dbReference type="Proteomes" id="UP000824242"/>
    </source>
</evidence>
<dbReference type="PANTHER" id="PTHR30153:SF2">
    <property type="entry name" value="REPLICATIVE DNA HELICASE"/>
    <property type="match status" value="1"/>
</dbReference>
<evidence type="ECO:0000256" key="5">
    <source>
        <dbReference type="ARBA" id="ARBA00022801"/>
    </source>
</evidence>
<dbReference type="GO" id="GO:1990077">
    <property type="term" value="C:primosome complex"/>
    <property type="evidence" value="ECO:0007669"/>
    <property type="project" value="UniProtKB-UniRule"/>
</dbReference>
<evidence type="ECO:0000313" key="14">
    <source>
        <dbReference type="EMBL" id="HIR47312.1"/>
    </source>
</evidence>
<dbReference type="EC" id="5.6.2.3" evidence="11 12"/>
<keyword evidence="6 12" id="KW-0347">Helicase</keyword>
<dbReference type="PROSITE" id="PS51199">
    <property type="entry name" value="SF4_HELICASE"/>
    <property type="match status" value="1"/>
</dbReference>
<dbReference type="Gene3D" id="1.10.860.10">
    <property type="entry name" value="DNAb Helicase, Chain A"/>
    <property type="match status" value="1"/>
</dbReference>
<keyword evidence="5 12" id="KW-0378">Hydrolase</keyword>
<dbReference type="SUPFAM" id="SSF52540">
    <property type="entry name" value="P-loop containing nucleoside triphosphate hydrolases"/>
    <property type="match status" value="1"/>
</dbReference>
<evidence type="ECO:0000256" key="2">
    <source>
        <dbReference type="ARBA" id="ARBA00022515"/>
    </source>
</evidence>
<dbReference type="GO" id="GO:0005524">
    <property type="term" value="F:ATP binding"/>
    <property type="evidence" value="ECO:0007669"/>
    <property type="project" value="UniProtKB-UniRule"/>
</dbReference>